<feature type="compositionally biased region" description="Pro residues" evidence="1">
    <location>
        <begin position="18"/>
        <end position="35"/>
    </location>
</feature>
<feature type="region of interest" description="Disordered" evidence="1">
    <location>
        <begin position="1"/>
        <end position="40"/>
    </location>
</feature>
<reference evidence="2 3" key="1">
    <citation type="submission" date="2020-12" db="EMBL/GenBank/DDBJ databases">
        <title>Streptomyces typhae sp. nov., a novel endophytic actinomycete isolated from the root of cattail pollen (Typha angustifolia L.).</title>
        <authorList>
            <person name="Peng C."/>
            <person name="Liu C."/>
        </authorList>
    </citation>
    <scope>NUCLEOTIDE SEQUENCE [LARGE SCALE GENOMIC DNA]</scope>
    <source>
        <strain evidence="2 3">JCM 4753</strain>
    </source>
</reference>
<evidence type="ECO:0000313" key="3">
    <source>
        <dbReference type="Proteomes" id="UP000634780"/>
    </source>
</evidence>
<comment type="caution">
    <text evidence="2">The sequence shown here is derived from an EMBL/GenBank/DDBJ whole genome shotgun (WGS) entry which is preliminary data.</text>
</comment>
<sequence>METPRTDPEAIKPRPDYPPKTPPPPKKPPSPPPPQTQGAADVPVRLQAFRGRRVMANRQGAAWSLECQPWAGKKAVAVVTERLTQWGLRGPKTLDEVVRFLVATVVQDGGRNVSLHLAEQNRQALIMALSHRPRPAERGGTVLPRLHELGAVSCGTEVTDDGRQVWAVLDLVF</sequence>
<evidence type="ECO:0000256" key="1">
    <source>
        <dbReference type="SAM" id="MobiDB-lite"/>
    </source>
</evidence>
<dbReference type="Proteomes" id="UP000634780">
    <property type="component" value="Unassembled WGS sequence"/>
</dbReference>
<evidence type="ECO:0000313" key="2">
    <source>
        <dbReference type="EMBL" id="MBJ3812336.1"/>
    </source>
</evidence>
<name>A0ABS0XGH8_9ACTN</name>
<protein>
    <submittedName>
        <fullName evidence="2">Uncharacterized protein</fullName>
    </submittedName>
</protein>
<proteinExistence type="predicted"/>
<gene>
    <name evidence="2" type="ORF">JGB26_35530</name>
</gene>
<organism evidence="2 3">
    <name type="scientific">Streptomyces flavofungini</name>
    <dbReference type="NCBI Taxonomy" id="68200"/>
    <lineage>
        <taxon>Bacteria</taxon>
        <taxon>Bacillati</taxon>
        <taxon>Actinomycetota</taxon>
        <taxon>Actinomycetes</taxon>
        <taxon>Kitasatosporales</taxon>
        <taxon>Streptomycetaceae</taxon>
        <taxon>Streptomyces</taxon>
    </lineage>
</organism>
<dbReference type="EMBL" id="JAEKOZ010000036">
    <property type="protein sequence ID" value="MBJ3812336.1"/>
    <property type="molecule type" value="Genomic_DNA"/>
</dbReference>
<accession>A0ABS0XGH8</accession>
<keyword evidence="3" id="KW-1185">Reference proteome</keyword>
<feature type="compositionally biased region" description="Basic and acidic residues" evidence="1">
    <location>
        <begin position="1"/>
        <end position="17"/>
    </location>
</feature>